<comment type="similarity">
    <text evidence="7">Belongs to the TRAP transporter small permease family.</text>
</comment>
<dbReference type="STRING" id="364200.SAMN04488515_1029"/>
<keyword evidence="4 7" id="KW-0812">Transmembrane</keyword>
<dbReference type="GO" id="GO:0005886">
    <property type="term" value="C:plasma membrane"/>
    <property type="evidence" value="ECO:0007669"/>
    <property type="project" value="UniProtKB-SubCell"/>
</dbReference>
<dbReference type="InterPro" id="IPR055348">
    <property type="entry name" value="DctQ"/>
</dbReference>
<reference evidence="9 10" key="1">
    <citation type="submission" date="2016-10" db="EMBL/GenBank/DDBJ databases">
        <authorList>
            <person name="de Groot N.N."/>
        </authorList>
    </citation>
    <scope>NUCLEOTIDE SEQUENCE [LARGE SCALE GENOMIC DNA]</scope>
    <source>
        <strain evidence="9 10">DSM 17925</strain>
    </source>
</reference>
<comment type="function">
    <text evidence="7">Part of the tripartite ATP-independent periplasmic (TRAP) transport system.</text>
</comment>
<evidence type="ECO:0000256" key="3">
    <source>
        <dbReference type="ARBA" id="ARBA00022475"/>
    </source>
</evidence>
<evidence type="ECO:0000256" key="7">
    <source>
        <dbReference type="RuleBase" id="RU369079"/>
    </source>
</evidence>
<keyword evidence="5 7" id="KW-1133">Transmembrane helix</keyword>
<dbReference type="OrthoDB" id="6183232at2"/>
<feature type="transmembrane region" description="Helical" evidence="7">
    <location>
        <begin position="111"/>
        <end position="128"/>
    </location>
</feature>
<evidence type="ECO:0000259" key="8">
    <source>
        <dbReference type="Pfam" id="PF04290"/>
    </source>
</evidence>
<evidence type="ECO:0000256" key="2">
    <source>
        <dbReference type="ARBA" id="ARBA00022448"/>
    </source>
</evidence>
<dbReference type="AlphaFoldDB" id="A0A1I0P688"/>
<keyword evidence="10" id="KW-1185">Reference proteome</keyword>
<evidence type="ECO:0000256" key="6">
    <source>
        <dbReference type="ARBA" id="ARBA00023136"/>
    </source>
</evidence>
<evidence type="ECO:0000256" key="4">
    <source>
        <dbReference type="ARBA" id="ARBA00022692"/>
    </source>
</evidence>
<feature type="transmembrane region" description="Helical" evidence="7">
    <location>
        <begin position="184"/>
        <end position="202"/>
    </location>
</feature>
<comment type="subunit">
    <text evidence="7">The complex comprises the extracytoplasmic solute receptor protein and the two transmembrane proteins.</text>
</comment>
<protein>
    <recommendedName>
        <fullName evidence="7">TRAP transporter small permease protein</fullName>
    </recommendedName>
</protein>
<proteinExistence type="inferred from homology"/>
<keyword evidence="2 7" id="KW-0813">Transport</keyword>
<comment type="caution">
    <text evidence="7">Lacks conserved residue(s) required for the propagation of feature annotation.</text>
</comment>
<dbReference type="EMBL" id="FOIZ01000001">
    <property type="protein sequence ID" value="SEW09694.1"/>
    <property type="molecule type" value="Genomic_DNA"/>
</dbReference>
<organism evidence="9 10">
    <name type="scientific">Cognatiyoonia koreensis</name>
    <dbReference type="NCBI Taxonomy" id="364200"/>
    <lineage>
        <taxon>Bacteria</taxon>
        <taxon>Pseudomonadati</taxon>
        <taxon>Pseudomonadota</taxon>
        <taxon>Alphaproteobacteria</taxon>
        <taxon>Rhodobacterales</taxon>
        <taxon>Paracoccaceae</taxon>
        <taxon>Cognatiyoonia</taxon>
    </lineage>
</organism>
<evidence type="ECO:0000256" key="5">
    <source>
        <dbReference type="ARBA" id="ARBA00022989"/>
    </source>
</evidence>
<dbReference type="Pfam" id="PF04290">
    <property type="entry name" value="DctQ"/>
    <property type="match status" value="1"/>
</dbReference>
<dbReference type="Proteomes" id="UP000199167">
    <property type="component" value="Unassembled WGS sequence"/>
</dbReference>
<feature type="transmembrane region" description="Helical" evidence="7">
    <location>
        <begin position="72"/>
        <end position="90"/>
    </location>
</feature>
<evidence type="ECO:0000313" key="9">
    <source>
        <dbReference type="EMBL" id="SEW09694.1"/>
    </source>
</evidence>
<comment type="subcellular location">
    <subcellularLocation>
        <location evidence="7">Cell inner membrane</location>
        <topology evidence="7">Multi-pass membrane protein</topology>
    </subcellularLocation>
    <subcellularLocation>
        <location evidence="1">Cell membrane</location>
        <topology evidence="1">Multi-pass membrane protein</topology>
    </subcellularLocation>
</comment>
<dbReference type="GO" id="GO:0022857">
    <property type="term" value="F:transmembrane transporter activity"/>
    <property type="evidence" value="ECO:0007669"/>
    <property type="project" value="UniProtKB-UniRule"/>
</dbReference>
<evidence type="ECO:0000256" key="1">
    <source>
        <dbReference type="ARBA" id="ARBA00004651"/>
    </source>
</evidence>
<sequence>MMHVFTRLERLIDRLCAGVAILGGLGLVFATVVTCVSICGKLVRRGIDGIFGASNAPEVLDWINPILGEEELVQFGVGFALFAALPYVMWHRGHIKVDLFERFFSSRVNQVLDLIGDILLFLIAYLLMTRQWFLIFKPARRDDPLWGELFVTGRWAEIWDRLRDSQESQIIGIKLWPTYVVAETLTVIFFVVALACVCRGFGRLAGRSPRDA</sequence>
<accession>A0A1I0P688</accession>
<name>A0A1I0P688_9RHOB</name>
<evidence type="ECO:0000313" key="10">
    <source>
        <dbReference type="Proteomes" id="UP000199167"/>
    </source>
</evidence>
<dbReference type="RefSeq" id="WP_089991053.1">
    <property type="nucleotide sequence ID" value="NZ_FOIZ01000001.1"/>
</dbReference>
<keyword evidence="3" id="KW-1003">Cell membrane</keyword>
<feature type="domain" description="Tripartite ATP-independent periplasmic transporters DctQ component" evidence="8">
    <location>
        <begin position="64"/>
        <end position="199"/>
    </location>
</feature>
<gene>
    <name evidence="9" type="ORF">SAMN04488515_1029</name>
</gene>
<keyword evidence="7" id="KW-0997">Cell inner membrane</keyword>
<keyword evidence="6 7" id="KW-0472">Membrane</keyword>